<dbReference type="Proteomes" id="UP000069940">
    <property type="component" value="Unassembled WGS sequence"/>
</dbReference>
<dbReference type="RefSeq" id="XP_029708152.1">
    <property type="nucleotide sequence ID" value="XM_029852292.2"/>
</dbReference>
<dbReference type="GeneID" id="109424438"/>
<sequence>MAEHSTDNFSHQVPAWLNDQFFEEILRKAENDPTLQVVPGCELRPATQGDHYGSVMFRTAVRYQSKRATGGEQEIHLIVKTQSTAEGYKKEVSKGGSLFAKEIYMYTEVLPAVVKVLGDVGEDFEVARLIHASMEPNTVIILEDLTPKGWLPSRVCIGSLEEAMTTIRNVANLHAASLHLNQQKTMDLSANSIKEILCEGIVLTQFSTRFEEFCDAVGKWDDCKVFTEKLRNLLKSVGEKYGEVYTPNPPSLGYNVLNHGDFNWKNILIKKNSDERIVDSILIDYQCCHWGTPAIDVLYLLDVMVDNGTKRAHRNRILYEYHRQFSTVLGKLGYMGKIPTLVDLQMELLRKGFLEVMHVVVFEKFKFETLTDTTFDNFDQGNPDDPCYQNQVFSSIIRSELPALMYRGLLDQ</sequence>
<evidence type="ECO:0000259" key="1">
    <source>
        <dbReference type="SMART" id="SM00587"/>
    </source>
</evidence>
<feature type="domain" description="CHK kinase-like" evidence="1">
    <location>
        <begin position="140"/>
        <end position="331"/>
    </location>
</feature>
<protein>
    <recommendedName>
        <fullName evidence="1">CHK kinase-like domain-containing protein</fullName>
    </recommendedName>
</protein>
<dbReference type="PANTHER" id="PTHR11012:SF12">
    <property type="entry name" value="CHK KINASE-LIKE DOMAIN-CONTAINING PROTEIN-RELATED"/>
    <property type="match status" value="1"/>
</dbReference>
<keyword evidence="3" id="KW-1185">Reference proteome</keyword>
<reference evidence="2" key="2">
    <citation type="submission" date="2025-05" db="UniProtKB">
        <authorList>
            <consortium name="EnsemblMetazoa"/>
        </authorList>
    </citation>
    <scope>IDENTIFICATION</scope>
    <source>
        <strain evidence="2">Foshan</strain>
    </source>
</reference>
<dbReference type="SMART" id="SM00587">
    <property type="entry name" value="CHK"/>
    <property type="match status" value="1"/>
</dbReference>
<name>A0ABM2A1M1_AEDAL</name>
<evidence type="ECO:0000313" key="3">
    <source>
        <dbReference type="Proteomes" id="UP000069940"/>
    </source>
</evidence>
<dbReference type="InterPro" id="IPR011009">
    <property type="entry name" value="Kinase-like_dom_sf"/>
</dbReference>
<dbReference type="InterPro" id="IPR015897">
    <property type="entry name" value="CHK_kinase-like"/>
</dbReference>
<dbReference type="PANTHER" id="PTHR11012">
    <property type="entry name" value="PROTEIN KINASE-LIKE DOMAIN-CONTAINING"/>
    <property type="match status" value="1"/>
</dbReference>
<proteinExistence type="predicted"/>
<dbReference type="Pfam" id="PF02958">
    <property type="entry name" value="EcKL"/>
    <property type="match status" value="1"/>
</dbReference>
<dbReference type="SUPFAM" id="SSF56112">
    <property type="entry name" value="Protein kinase-like (PK-like)"/>
    <property type="match status" value="1"/>
</dbReference>
<evidence type="ECO:0000313" key="2">
    <source>
        <dbReference type="EnsemblMetazoa" id="AALFPA23_023623.P35147"/>
    </source>
</evidence>
<reference evidence="3" key="1">
    <citation type="journal article" date="2015" name="Proc. Natl. Acad. Sci. U.S.A.">
        <title>Genome sequence of the Asian Tiger mosquito, Aedes albopictus, reveals insights into its biology, genetics, and evolution.</title>
        <authorList>
            <person name="Chen X.G."/>
            <person name="Jiang X."/>
            <person name="Gu J."/>
            <person name="Xu M."/>
            <person name="Wu Y."/>
            <person name="Deng Y."/>
            <person name="Zhang C."/>
            <person name="Bonizzoni M."/>
            <person name="Dermauw W."/>
            <person name="Vontas J."/>
            <person name="Armbruster P."/>
            <person name="Huang X."/>
            <person name="Yang Y."/>
            <person name="Zhang H."/>
            <person name="He W."/>
            <person name="Peng H."/>
            <person name="Liu Y."/>
            <person name="Wu K."/>
            <person name="Chen J."/>
            <person name="Lirakis M."/>
            <person name="Topalis P."/>
            <person name="Van Leeuwen T."/>
            <person name="Hall A.B."/>
            <person name="Jiang X."/>
            <person name="Thorpe C."/>
            <person name="Mueller R.L."/>
            <person name="Sun C."/>
            <person name="Waterhouse R.M."/>
            <person name="Yan G."/>
            <person name="Tu Z.J."/>
            <person name="Fang X."/>
            <person name="James A.A."/>
        </authorList>
    </citation>
    <scope>NUCLEOTIDE SEQUENCE [LARGE SCALE GENOMIC DNA]</scope>
    <source>
        <strain evidence="3">Foshan</strain>
    </source>
</reference>
<dbReference type="Gene3D" id="3.90.1200.10">
    <property type="match status" value="1"/>
</dbReference>
<dbReference type="EnsemblMetazoa" id="AALFPA23_023623.R35147">
    <property type="protein sequence ID" value="AALFPA23_023623.P35147"/>
    <property type="gene ID" value="AALFPA23_023623"/>
</dbReference>
<accession>A0ABM2A1M1</accession>
<organism evidence="2 3">
    <name type="scientific">Aedes albopictus</name>
    <name type="common">Asian tiger mosquito</name>
    <name type="synonym">Stegomyia albopicta</name>
    <dbReference type="NCBI Taxonomy" id="7160"/>
    <lineage>
        <taxon>Eukaryota</taxon>
        <taxon>Metazoa</taxon>
        <taxon>Ecdysozoa</taxon>
        <taxon>Arthropoda</taxon>
        <taxon>Hexapoda</taxon>
        <taxon>Insecta</taxon>
        <taxon>Pterygota</taxon>
        <taxon>Neoptera</taxon>
        <taxon>Endopterygota</taxon>
        <taxon>Diptera</taxon>
        <taxon>Nematocera</taxon>
        <taxon>Culicoidea</taxon>
        <taxon>Culicidae</taxon>
        <taxon>Culicinae</taxon>
        <taxon>Aedini</taxon>
        <taxon>Aedes</taxon>
        <taxon>Stegomyia</taxon>
    </lineage>
</organism>
<dbReference type="InterPro" id="IPR004119">
    <property type="entry name" value="EcKL"/>
</dbReference>